<reference evidence="1 2" key="1">
    <citation type="submission" date="2016-10" db="EMBL/GenBank/DDBJ databases">
        <authorList>
            <person name="de Groot N.N."/>
        </authorList>
    </citation>
    <scope>NUCLEOTIDE SEQUENCE [LARGE SCALE GENOMIC DNA]</scope>
    <source>
        <strain evidence="1 2">AR32</strain>
    </source>
</reference>
<organism evidence="1 2">
    <name type="scientific">Xylanibacter ruminicola</name>
    <name type="common">Prevotella ruminicola</name>
    <dbReference type="NCBI Taxonomy" id="839"/>
    <lineage>
        <taxon>Bacteria</taxon>
        <taxon>Pseudomonadati</taxon>
        <taxon>Bacteroidota</taxon>
        <taxon>Bacteroidia</taxon>
        <taxon>Bacteroidales</taxon>
        <taxon>Prevotellaceae</taxon>
        <taxon>Xylanibacter</taxon>
    </lineage>
</organism>
<dbReference type="Proteomes" id="UP000236735">
    <property type="component" value="Unassembled WGS sequence"/>
</dbReference>
<sequence length="345" mass="38028">MLECPTFPSTQYGLVSSSTTNDADGNLVETYKIDIDDNIALITEYTFTISNAINTSLARTFVLKKRPKLPLEYMAKGNIRSLTQTNGYWVIDNELHGLSSAYFNWSTATTNFGTDDGTGFNRFSAPCSYTDPDTGETTTGNYHMPTINEWYGILPSSGVQVFRVSQNTNTTESNELKTVIGQNVLQGYSSQFYRTWSTTYDDVTYALRFMNDPVYGNSYRCAYRYQFLWPSSAQYAKYVVSCIYVGDDPTITSVNDVKAAFWANTNGKEIITRTITCTSSSPAGQRDTGAGSGSGYSLPYNTSYRSSTSATQGFACPIGPSLYIVSSYSYLGASTGNSVRLFSNN</sequence>
<accession>A0A1H5UHY4</accession>
<gene>
    <name evidence="1" type="ORF">SAMN05216354_1483</name>
</gene>
<evidence type="ECO:0000313" key="2">
    <source>
        <dbReference type="Proteomes" id="UP000236735"/>
    </source>
</evidence>
<dbReference type="EMBL" id="FNUV01000003">
    <property type="protein sequence ID" value="SEF74632.1"/>
    <property type="molecule type" value="Genomic_DNA"/>
</dbReference>
<dbReference type="AlphaFoldDB" id="A0A1H5UHY4"/>
<evidence type="ECO:0000313" key="1">
    <source>
        <dbReference type="EMBL" id="SEF74632.1"/>
    </source>
</evidence>
<proteinExistence type="predicted"/>
<name>A0A1H5UHY4_XYLRU</name>
<protein>
    <submittedName>
        <fullName evidence="1">Uncharacterized protein</fullName>
    </submittedName>
</protein>